<feature type="chain" id="PRO_5035314643" description="chorismate mutase" evidence="2">
    <location>
        <begin position="25"/>
        <end position="192"/>
    </location>
</feature>
<evidence type="ECO:0000256" key="2">
    <source>
        <dbReference type="SAM" id="SignalP"/>
    </source>
</evidence>
<dbReference type="InterPro" id="IPR036263">
    <property type="entry name" value="Chorismate_II_sf"/>
</dbReference>
<proteinExistence type="predicted"/>
<dbReference type="InterPro" id="IPR036979">
    <property type="entry name" value="CM_dom_sf"/>
</dbReference>
<dbReference type="GO" id="GO:0046417">
    <property type="term" value="P:chorismate metabolic process"/>
    <property type="evidence" value="ECO:0007669"/>
    <property type="project" value="InterPro"/>
</dbReference>
<dbReference type="Gene3D" id="1.20.59.10">
    <property type="entry name" value="Chorismate mutase"/>
    <property type="match status" value="1"/>
</dbReference>
<evidence type="ECO:0000256" key="1">
    <source>
        <dbReference type="ARBA" id="ARBA00012404"/>
    </source>
</evidence>
<protein>
    <recommendedName>
        <fullName evidence="1">chorismate mutase</fullName>
        <ecNumber evidence="1">5.4.99.5</ecNumber>
    </recommendedName>
</protein>
<feature type="domain" description="Chorismate mutase" evidence="3">
    <location>
        <begin position="30"/>
        <end position="105"/>
    </location>
</feature>
<keyword evidence="2" id="KW-0732">Signal</keyword>
<reference evidence="4" key="1">
    <citation type="journal article" date="2014" name="Int. J. Syst. Evol. Microbiol.">
        <title>Complete genome sequence of Corynebacterium casei LMG S-19264T (=DSM 44701T), isolated from a smear-ripened cheese.</title>
        <authorList>
            <consortium name="US DOE Joint Genome Institute (JGI-PGF)"/>
            <person name="Walter F."/>
            <person name="Albersmeier A."/>
            <person name="Kalinowski J."/>
            <person name="Ruckert C."/>
        </authorList>
    </citation>
    <scope>NUCLEOTIDE SEQUENCE</scope>
    <source>
        <strain evidence="4">CGMCC 1.15758</strain>
    </source>
</reference>
<dbReference type="AlphaFoldDB" id="A0A8J2Z1L3"/>
<organism evidence="4 5">
    <name type="scientific">Cysteiniphilum litorale</name>
    <dbReference type="NCBI Taxonomy" id="2056700"/>
    <lineage>
        <taxon>Bacteria</taxon>
        <taxon>Pseudomonadati</taxon>
        <taxon>Pseudomonadota</taxon>
        <taxon>Gammaproteobacteria</taxon>
        <taxon>Thiotrichales</taxon>
        <taxon>Fastidiosibacteraceae</taxon>
        <taxon>Cysteiniphilum</taxon>
    </lineage>
</organism>
<dbReference type="Pfam" id="PF01817">
    <property type="entry name" value="CM_2"/>
    <property type="match status" value="1"/>
</dbReference>
<dbReference type="GO" id="GO:0004106">
    <property type="term" value="F:chorismate mutase activity"/>
    <property type="evidence" value="ECO:0007669"/>
    <property type="project" value="UniProtKB-EC"/>
</dbReference>
<reference evidence="4" key="2">
    <citation type="submission" date="2020-09" db="EMBL/GenBank/DDBJ databases">
        <authorList>
            <person name="Sun Q."/>
            <person name="Zhou Y."/>
        </authorList>
    </citation>
    <scope>NUCLEOTIDE SEQUENCE</scope>
    <source>
        <strain evidence="4">CGMCC 1.15758</strain>
    </source>
</reference>
<gene>
    <name evidence="4" type="ORF">GCM10010995_01080</name>
</gene>
<dbReference type="SUPFAM" id="SSF48600">
    <property type="entry name" value="Chorismate mutase II"/>
    <property type="match status" value="1"/>
</dbReference>
<comment type="caution">
    <text evidence="4">The sequence shown here is derived from an EMBL/GenBank/DDBJ whole genome shotgun (WGS) entry which is preliminary data.</text>
</comment>
<evidence type="ECO:0000259" key="3">
    <source>
        <dbReference type="SMART" id="SM00830"/>
    </source>
</evidence>
<dbReference type="EC" id="5.4.99.5" evidence="1"/>
<accession>A0A8J2Z1L3</accession>
<sequence>MLKIINKVTKVCFMAVVLTGVSQASDCDSSKLTNAFNLIAKRAEVMQLVAADKYSDKTSIYAPAREIQVLQNVQAIANKENLPLYPTLMFSQLQMDMSKFIEQYWLDKWLADPKSFDHKDLDLTKLRATISSVDKSLYPAIKDALPSLKRCSLAISSKAFKAAMNKVEGVPSNPDYVNMMLASLVAISQAQQ</sequence>
<feature type="signal peptide" evidence="2">
    <location>
        <begin position="1"/>
        <end position="24"/>
    </location>
</feature>
<dbReference type="SMART" id="SM00830">
    <property type="entry name" value="CM_2"/>
    <property type="match status" value="1"/>
</dbReference>
<dbReference type="Proteomes" id="UP000636949">
    <property type="component" value="Unassembled WGS sequence"/>
</dbReference>
<keyword evidence="5" id="KW-1185">Reference proteome</keyword>
<evidence type="ECO:0000313" key="4">
    <source>
        <dbReference type="EMBL" id="GGF87569.1"/>
    </source>
</evidence>
<evidence type="ECO:0000313" key="5">
    <source>
        <dbReference type="Proteomes" id="UP000636949"/>
    </source>
</evidence>
<dbReference type="EMBL" id="BMJS01000001">
    <property type="protein sequence ID" value="GGF87569.1"/>
    <property type="molecule type" value="Genomic_DNA"/>
</dbReference>
<name>A0A8J2Z1L3_9GAMM</name>
<dbReference type="InterPro" id="IPR002701">
    <property type="entry name" value="CM_II_prokaryot"/>
</dbReference>